<feature type="short sequence motif" description="Histidine triad motif" evidence="2 3">
    <location>
        <begin position="102"/>
        <end position="106"/>
    </location>
</feature>
<dbReference type="GO" id="GO:0009117">
    <property type="term" value="P:nucleotide metabolic process"/>
    <property type="evidence" value="ECO:0007669"/>
    <property type="project" value="TreeGrafter"/>
</dbReference>
<keyword evidence="6" id="KW-1185">Reference proteome</keyword>
<dbReference type="InterPro" id="IPR011146">
    <property type="entry name" value="HIT-like"/>
</dbReference>
<comment type="caution">
    <text evidence="5">The sequence shown here is derived from an EMBL/GenBank/DDBJ whole genome shotgun (WGS) entry which is preliminary data.</text>
</comment>
<feature type="domain" description="HIT" evidence="4">
    <location>
        <begin position="10"/>
        <end position="117"/>
    </location>
</feature>
<dbReference type="SUPFAM" id="SSF54197">
    <property type="entry name" value="HIT-like"/>
    <property type="match status" value="1"/>
</dbReference>
<dbReference type="EMBL" id="SNXY01000006">
    <property type="protein sequence ID" value="TDP86496.1"/>
    <property type="molecule type" value="Genomic_DNA"/>
</dbReference>
<evidence type="ECO:0000256" key="2">
    <source>
        <dbReference type="PIRSR" id="PIRSR601310-3"/>
    </source>
</evidence>
<gene>
    <name evidence="5" type="ORF">EDD54_0373</name>
</gene>
<dbReference type="PROSITE" id="PS51084">
    <property type="entry name" value="HIT_2"/>
    <property type="match status" value="1"/>
</dbReference>
<dbReference type="Gene3D" id="3.30.428.10">
    <property type="entry name" value="HIT-like"/>
    <property type="match status" value="1"/>
</dbReference>
<accession>A0A4R6RL98</accession>
<dbReference type="PRINTS" id="PR00332">
    <property type="entry name" value="HISTRIAD"/>
</dbReference>
<evidence type="ECO:0000259" key="4">
    <source>
        <dbReference type="PROSITE" id="PS51084"/>
    </source>
</evidence>
<organism evidence="5 6">
    <name type="scientific">Oharaeibacter diazotrophicus</name>
    <dbReference type="NCBI Taxonomy" id="1920512"/>
    <lineage>
        <taxon>Bacteria</taxon>
        <taxon>Pseudomonadati</taxon>
        <taxon>Pseudomonadota</taxon>
        <taxon>Alphaproteobacteria</taxon>
        <taxon>Hyphomicrobiales</taxon>
        <taxon>Pleomorphomonadaceae</taxon>
        <taxon>Oharaeibacter</taxon>
    </lineage>
</organism>
<dbReference type="RefSeq" id="WP_126537110.1">
    <property type="nucleotide sequence ID" value="NZ_BSPM01000008.1"/>
</dbReference>
<dbReference type="CDD" id="cd01277">
    <property type="entry name" value="HINT_subgroup"/>
    <property type="match status" value="1"/>
</dbReference>
<dbReference type="OrthoDB" id="9784774at2"/>
<dbReference type="PANTHER" id="PTHR46648:SF1">
    <property type="entry name" value="ADENOSINE 5'-MONOPHOSPHORAMIDASE HNT1"/>
    <property type="match status" value="1"/>
</dbReference>
<dbReference type="PANTHER" id="PTHR46648">
    <property type="entry name" value="HIT FAMILY PROTEIN 1"/>
    <property type="match status" value="1"/>
</dbReference>
<evidence type="ECO:0000313" key="5">
    <source>
        <dbReference type="EMBL" id="TDP86496.1"/>
    </source>
</evidence>
<dbReference type="AlphaFoldDB" id="A0A4R6RL98"/>
<dbReference type="Proteomes" id="UP000294547">
    <property type="component" value="Unassembled WGS sequence"/>
</dbReference>
<feature type="active site" description="Tele-AMP-histidine intermediate" evidence="1">
    <location>
        <position position="104"/>
    </location>
</feature>
<dbReference type="GO" id="GO:0003824">
    <property type="term" value="F:catalytic activity"/>
    <property type="evidence" value="ECO:0007669"/>
    <property type="project" value="InterPro"/>
</dbReference>
<evidence type="ECO:0000256" key="1">
    <source>
        <dbReference type="PIRSR" id="PIRSR601310-1"/>
    </source>
</evidence>
<dbReference type="InterPro" id="IPR039384">
    <property type="entry name" value="HINT"/>
</dbReference>
<dbReference type="InterPro" id="IPR036265">
    <property type="entry name" value="HIT-like_sf"/>
</dbReference>
<evidence type="ECO:0000256" key="3">
    <source>
        <dbReference type="PROSITE-ProRule" id="PRU00464"/>
    </source>
</evidence>
<evidence type="ECO:0000313" key="6">
    <source>
        <dbReference type="Proteomes" id="UP000294547"/>
    </source>
</evidence>
<dbReference type="Pfam" id="PF01230">
    <property type="entry name" value="HIT"/>
    <property type="match status" value="1"/>
</dbReference>
<dbReference type="InterPro" id="IPR001310">
    <property type="entry name" value="Histidine_triad_HIT"/>
</dbReference>
<sequence>MPVPYDPANVFAKILRGEIPNHTIYEDEHTLAFMDIMPQADGHALVIPKTPARNLLDATPEQLAAVVATTQKVARAVKKAFAAPGVLVMQFNEAASGQTVFHLHFHVVPRFEGTELRPHAGGATDHGALAAHAAKIRAALEG</sequence>
<proteinExistence type="predicted"/>
<reference evidence="5 6" key="1">
    <citation type="submission" date="2019-03" db="EMBL/GenBank/DDBJ databases">
        <title>Genomic Encyclopedia of Type Strains, Phase IV (KMG-IV): sequencing the most valuable type-strain genomes for metagenomic binning, comparative biology and taxonomic classification.</title>
        <authorList>
            <person name="Goeker M."/>
        </authorList>
    </citation>
    <scope>NUCLEOTIDE SEQUENCE [LARGE SCALE GENOMIC DNA]</scope>
    <source>
        <strain evidence="5 6">DSM 102969</strain>
    </source>
</reference>
<protein>
    <submittedName>
        <fullName evidence="5">Histidine triad (HIT) family protein</fullName>
    </submittedName>
</protein>
<name>A0A4R6RL98_9HYPH</name>